<evidence type="ECO:0000313" key="6">
    <source>
        <dbReference type="Proteomes" id="UP000190064"/>
    </source>
</evidence>
<protein>
    <recommendedName>
        <fullName evidence="2 4">Cell division topological specificity factor</fullName>
    </recommendedName>
</protein>
<dbReference type="NCBIfam" id="NF001422">
    <property type="entry name" value="PRK00296.1"/>
    <property type="match status" value="1"/>
</dbReference>
<dbReference type="Proteomes" id="UP000190064">
    <property type="component" value="Unassembled WGS sequence"/>
</dbReference>
<keyword evidence="6" id="KW-1185">Reference proteome</keyword>
<keyword evidence="4 5" id="KW-0132">Cell division</keyword>
<keyword evidence="4" id="KW-0131">Cell cycle</keyword>
<comment type="caution">
    <text evidence="5">The sequence shown here is derived from an EMBL/GenBank/DDBJ whole genome shotgun (WGS) entry which is preliminary data.</text>
</comment>
<dbReference type="HAMAP" id="MF_00262">
    <property type="entry name" value="MinE"/>
    <property type="match status" value="1"/>
</dbReference>
<dbReference type="RefSeq" id="WP_078320876.1">
    <property type="nucleotide sequence ID" value="NZ_FXTS01000014.1"/>
</dbReference>
<sequence>MKRLREFFQKENDHSADVARERLKMMISQDRMQRSQPDFLPRLQSELVEVIKRYTQSEQSDIQISYHSLPQRAQIELNVSWPRNTP</sequence>
<dbReference type="InterPro" id="IPR005527">
    <property type="entry name" value="MinE"/>
</dbReference>
<dbReference type="EMBL" id="MTSD02000012">
    <property type="protein sequence ID" value="OOV85889.1"/>
    <property type="molecule type" value="Genomic_DNA"/>
</dbReference>
<dbReference type="GO" id="GO:0051301">
    <property type="term" value="P:cell division"/>
    <property type="evidence" value="ECO:0007669"/>
    <property type="project" value="UniProtKB-KW"/>
</dbReference>
<evidence type="ECO:0000256" key="4">
    <source>
        <dbReference type="HAMAP-Rule" id="MF_00262"/>
    </source>
</evidence>
<evidence type="ECO:0000256" key="2">
    <source>
        <dbReference type="ARBA" id="ARBA00020112"/>
    </source>
</evidence>
<organism evidence="5 6">
    <name type="scientific">Oceanospirillum linum</name>
    <dbReference type="NCBI Taxonomy" id="966"/>
    <lineage>
        <taxon>Bacteria</taxon>
        <taxon>Pseudomonadati</taxon>
        <taxon>Pseudomonadota</taxon>
        <taxon>Gammaproteobacteria</taxon>
        <taxon>Oceanospirillales</taxon>
        <taxon>Oceanospirillaceae</taxon>
        <taxon>Oceanospirillum</taxon>
    </lineage>
</organism>
<dbReference type="GO" id="GO:0032955">
    <property type="term" value="P:regulation of division septum assembly"/>
    <property type="evidence" value="ECO:0007669"/>
    <property type="project" value="InterPro"/>
</dbReference>
<name>A0A1T1H7N2_OCELI</name>
<proteinExistence type="inferred from homology"/>
<evidence type="ECO:0000313" key="5">
    <source>
        <dbReference type="EMBL" id="OOV85889.1"/>
    </source>
</evidence>
<reference evidence="5" key="1">
    <citation type="submission" date="2017-02" db="EMBL/GenBank/DDBJ databases">
        <title>Draft Genome Sequence of the Salt Water Bacterium Oceanospirillum linum ATCC 11336.</title>
        <authorList>
            <person name="Trachtenberg A.M."/>
            <person name="Carney J.G."/>
            <person name="Linnane J.D."/>
            <person name="Rheaume B.A."/>
            <person name="Pitts N.L."/>
            <person name="Mykles D.L."/>
            <person name="Maclea K.S."/>
        </authorList>
    </citation>
    <scope>NUCLEOTIDE SEQUENCE [LARGE SCALE GENOMIC DNA]</scope>
    <source>
        <strain evidence="5">ATCC 11336</strain>
    </source>
</reference>
<dbReference type="Gene3D" id="3.30.1070.10">
    <property type="entry name" value="Cell division topological specificity factor MinE"/>
    <property type="match status" value="1"/>
</dbReference>
<comment type="similarity">
    <text evidence="1 4">Belongs to the MinE family.</text>
</comment>
<gene>
    <name evidence="4" type="primary">minE</name>
    <name evidence="5" type="ORF">BTA35_0216305</name>
</gene>
<evidence type="ECO:0000256" key="1">
    <source>
        <dbReference type="ARBA" id="ARBA00008168"/>
    </source>
</evidence>
<dbReference type="Pfam" id="PF03776">
    <property type="entry name" value="MinE"/>
    <property type="match status" value="1"/>
</dbReference>
<accession>A0A1T1H7N2</accession>
<dbReference type="AlphaFoldDB" id="A0A1T1H7N2"/>
<dbReference type="NCBIfam" id="TIGR01215">
    <property type="entry name" value="minE"/>
    <property type="match status" value="1"/>
</dbReference>
<dbReference type="SUPFAM" id="SSF55229">
    <property type="entry name" value="Cell division protein MinE topological specificity domain"/>
    <property type="match status" value="1"/>
</dbReference>
<dbReference type="STRING" id="966.BTA35_0216305"/>
<comment type="function">
    <text evidence="3 4">Prevents the cell division inhibition by proteins MinC and MinD at internal division sites while permitting inhibition at polar sites. This ensures cell division at the proper site by restricting the formation of a division septum at the midpoint of the long axis of the cell.</text>
</comment>
<dbReference type="InterPro" id="IPR036707">
    <property type="entry name" value="MinE_sf"/>
</dbReference>
<evidence type="ECO:0000256" key="3">
    <source>
        <dbReference type="ARBA" id="ARBA00025265"/>
    </source>
</evidence>